<name>A0A8J2Z5D9_9GAMM</name>
<accession>A0A8J2Z5D9</accession>
<evidence type="ECO:0000313" key="1">
    <source>
        <dbReference type="EMBL" id="GGG00368.1"/>
    </source>
</evidence>
<reference evidence="1" key="1">
    <citation type="journal article" date="2014" name="Int. J. Syst. Evol. Microbiol.">
        <title>Complete genome sequence of Corynebacterium casei LMG S-19264T (=DSM 44701T), isolated from a smear-ripened cheese.</title>
        <authorList>
            <consortium name="US DOE Joint Genome Institute (JGI-PGF)"/>
            <person name="Walter F."/>
            <person name="Albersmeier A."/>
            <person name="Kalinowski J."/>
            <person name="Ruckert C."/>
        </authorList>
    </citation>
    <scope>NUCLEOTIDE SEQUENCE</scope>
    <source>
        <strain evidence="1">CGMCC 1.15758</strain>
    </source>
</reference>
<proteinExistence type="predicted"/>
<dbReference type="RefSeq" id="WP_117002986.1">
    <property type="nucleotide sequence ID" value="NZ_BMJS01000019.1"/>
</dbReference>
<dbReference type="Proteomes" id="UP000636949">
    <property type="component" value="Unassembled WGS sequence"/>
</dbReference>
<protein>
    <submittedName>
        <fullName evidence="1">Uncharacterized protein</fullName>
    </submittedName>
</protein>
<organism evidence="1 2">
    <name type="scientific">Cysteiniphilum litorale</name>
    <dbReference type="NCBI Taxonomy" id="2056700"/>
    <lineage>
        <taxon>Bacteria</taxon>
        <taxon>Pseudomonadati</taxon>
        <taxon>Pseudomonadota</taxon>
        <taxon>Gammaproteobacteria</taxon>
        <taxon>Thiotrichales</taxon>
        <taxon>Fastidiosibacteraceae</taxon>
        <taxon>Cysteiniphilum</taxon>
    </lineage>
</organism>
<keyword evidence="2" id="KW-1185">Reference proteome</keyword>
<dbReference type="AlphaFoldDB" id="A0A8J2Z5D9"/>
<gene>
    <name evidence="1" type="ORF">GCM10010995_17110</name>
</gene>
<reference evidence="1" key="2">
    <citation type="submission" date="2020-09" db="EMBL/GenBank/DDBJ databases">
        <authorList>
            <person name="Sun Q."/>
            <person name="Zhou Y."/>
        </authorList>
    </citation>
    <scope>NUCLEOTIDE SEQUENCE</scope>
    <source>
        <strain evidence="1">CGMCC 1.15758</strain>
    </source>
</reference>
<sequence>MLKKGKINPVAKSLAKLNYNAGFHEKTHKAKRIKEKQKLLKSLSRSFDSYLMSLFSEANSLDSY</sequence>
<comment type="caution">
    <text evidence="1">The sequence shown here is derived from an EMBL/GenBank/DDBJ whole genome shotgun (WGS) entry which is preliminary data.</text>
</comment>
<evidence type="ECO:0000313" key="2">
    <source>
        <dbReference type="Proteomes" id="UP000636949"/>
    </source>
</evidence>
<dbReference type="EMBL" id="BMJS01000019">
    <property type="protein sequence ID" value="GGG00368.1"/>
    <property type="molecule type" value="Genomic_DNA"/>
</dbReference>
<dbReference type="OrthoDB" id="5625766at2"/>